<evidence type="ECO:0000313" key="2">
    <source>
        <dbReference type="EMBL" id="GER03944.1"/>
    </source>
</evidence>
<keyword evidence="3" id="KW-1185">Reference proteome</keyword>
<accession>A0A5A7N852</accession>
<name>A0A5A7N852_9PROT</name>
<dbReference type="PROSITE" id="PS51186">
    <property type="entry name" value="GNAT"/>
    <property type="match status" value="1"/>
</dbReference>
<dbReference type="GO" id="GO:0016747">
    <property type="term" value="F:acyltransferase activity, transferring groups other than amino-acyl groups"/>
    <property type="evidence" value="ECO:0007669"/>
    <property type="project" value="InterPro"/>
</dbReference>
<dbReference type="InterPro" id="IPR016181">
    <property type="entry name" value="Acyl_CoA_acyltransferase"/>
</dbReference>
<dbReference type="InterPro" id="IPR000182">
    <property type="entry name" value="GNAT_dom"/>
</dbReference>
<dbReference type="AlphaFoldDB" id="A0A5A7N852"/>
<feature type="domain" description="N-acetyltransferase" evidence="1">
    <location>
        <begin position="1"/>
        <end position="148"/>
    </location>
</feature>
<dbReference type="Pfam" id="PF00583">
    <property type="entry name" value="Acetyltransf_1"/>
    <property type="match status" value="1"/>
</dbReference>
<comment type="caution">
    <text evidence="2">The sequence shown here is derived from an EMBL/GenBank/DDBJ whole genome shotgun (WGS) entry which is preliminary data.</text>
</comment>
<dbReference type="Proteomes" id="UP000324996">
    <property type="component" value="Unassembled WGS sequence"/>
</dbReference>
<protein>
    <submittedName>
        <fullName evidence="2">N-acetyltransferase</fullName>
    </submittedName>
</protein>
<proteinExistence type="predicted"/>
<organism evidence="2 3">
    <name type="scientific">Iodidimonas nitroreducens</name>
    <dbReference type="NCBI Taxonomy" id="1236968"/>
    <lineage>
        <taxon>Bacteria</taxon>
        <taxon>Pseudomonadati</taxon>
        <taxon>Pseudomonadota</taxon>
        <taxon>Alphaproteobacteria</taxon>
        <taxon>Iodidimonadales</taxon>
        <taxon>Iodidimonadaceae</taxon>
        <taxon>Iodidimonas</taxon>
    </lineage>
</organism>
<gene>
    <name evidence="2" type="ORF">JCM17846_16260</name>
</gene>
<reference evidence="2 3" key="1">
    <citation type="submission" date="2019-09" db="EMBL/GenBank/DDBJ databases">
        <title>NBRP : Genome information of microbial organism related human and environment.</title>
        <authorList>
            <person name="Hattori M."/>
            <person name="Oshima K."/>
            <person name="Inaba H."/>
            <person name="Suda W."/>
            <person name="Sakamoto M."/>
            <person name="Iino T."/>
            <person name="Kitahara M."/>
            <person name="Oshida Y."/>
            <person name="Iida T."/>
            <person name="Kudo T."/>
            <person name="Itoh T."/>
            <person name="Ohkuma M."/>
        </authorList>
    </citation>
    <scope>NUCLEOTIDE SEQUENCE [LARGE SCALE GENOMIC DNA]</scope>
    <source>
        <strain evidence="2 3">Q-1</strain>
    </source>
</reference>
<dbReference type="Gene3D" id="3.40.630.30">
    <property type="match status" value="1"/>
</dbReference>
<evidence type="ECO:0000259" key="1">
    <source>
        <dbReference type="PROSITE" id="PS51186"/>
    </source>
</evidence>
<dbReference type="CDD" id="cd04301">
    <property type="entry name" value="NAT_SF"/>
    <property type="match status" value="1"/>
</dbReference>
<sequence>MMRQLDQEHEDDATAIDALLDDLFGADRFGRTAYRFRDHCPPLQDMGFVMREGDRLLASVRFWPLVIRAADFRHDGLLLGPLAVAKHIAGTGAGTALMRHGLDLASAKGLGPVFLIGDPGYYGRVGFRPVLPKTCHLPGPFDAIRLLYHPAGGPFGSLDDLPDPLALEPVTR</sequence>
<dbReference type="EMBL" id="BKCN01000007">
    <property type="protein sequence ID" value="GER03944.1"/>
    <property type="molecule type" value="Genomic_DNA"/>
</dbReference>
<keyword evidence="2" id="KW-0808">Transferase</keyword>
<evidence type="ECO:0000313" key="3">
    <source>
        <dbReference type="Proteomes" id="UP000324996"/>
    </source>
</evidence>
<dbReference type="SUPFAM" id="SSF55729">
    <property type="entry name" value="Acyl-CoA N-acyltransferases (Nat)"/>
    <property type="match status" value="1"/>
</dbReference>